<accession>Q6RGP4</accession>
<gene>
    <name evidence="4" type="primary">SLV.26</name>
</gene>
<dbReference type="EMBL" id="AY498874">
    <property type="protein sequence ID" value="AAS45809.1"/>
    <property type="molecule type" value="Genomic_DNA"/>
</dbReference>
<feature type="region of interest" description="Disordered" evidence="2">
    <location>
        <begin position="408"/>
        <end position="429"/>
    </location>
</feature>
<feature type="region of interest" description="Disordered" evidence="2">
    <location>
        <begin position="288"/>
        <end position="395"/>
    </location>
</feature>
<evidence type="ECO:0000313" key="4">
    <source>
        <dbReference type="EMBL" id="AAS45809.1"/>
    </source>
</evidence>
<reference evidence="4" key="2">
    <citation type="journal article" date="2004" name="Microbiology">
        <title>Characterization of the Streptomyces lavendulae IMRU 3455 linear plasmid pSLV45.</title>
        <authorList>
            <person name="Hosted T.J."/>
            <person name="Wang T."/>
            <person name="Horan A.C."/>
        </authorList>
    </citation>
    <scope>NUCLEOTIDE SEQUENCE</scope>
    <source>
        <strain evidence="4">IMRU3455</strain>
        <plasmid evidence="4">linear plasmid pSLV45</plasmid>
    </source>
</reference>
<dbReference type="Pfam" id="PF10935">
    <property type="entry name" value="DUF2637"/>
    <property type="match status" value="1"/>
</dbReference>
<feature type="transmembrane region" description="Helical" evidence="3">
    <location>
        <begin position="110"/>
        <end position="131"/>
    </location>
</feature>
<feature type="transmembrane region" description="Helical" evidence="3">
    <location>
        <begin position="12"/>
        <end position="31"/>
    </location>
</feature>
<evidence type="ECO:0000256" key="1">
    <source>
        <dbReference type="SAM" id="Coils"/>
    </source>
</evidence>
<feature type="transmembrane region" description="Helical" evidence="3">
    <location>
        <begin position="80"/>
        <end position="98"/>
    </location>
</feature>
<name>Q6RGP4_STRLA</name>
<dbReference type="AlphaFoldDB" id="Q6RGP4"/>
<keyword evidence="4" id="KW-0614">Plasmid</keyword>
<sequence length="517" mass="56516">MTPRPWSAKAMRALIVAAGICAAVVASIGFVGSYTALRDLAMRRGFGDFSYVFPVGIDAGIVAMYALDLILVWRRMPKPVLRLLAHLLTLATIVFNAYSGQPPLEDPLSAAMHAVMPVLFVAVVEAVRHLIIRTNRLSMKVASDRVPLHRWVLAPWPTWCLYRRMRLWEITSYAQMVAMEKDRTVYRAWLQHKHGRGWKKKAGATAMLPFTMAPYGLTVDQALVLPEEQKAAEAERAAAERERAAAAEAREEQRALEAEERAAAAQVRRMEIAAGVTTAEHRITAETTAAQAESRAAEAAAHAEAQAAEATAAAAAETAAHTARLAAEATRRQAERDAKAAERSAEREEQAERSAEEAEAKAREEAARRSIAEDRKRTADATAEAEAKERSAAADKLFTAEANRIAKEHDRAAAKAEEETAESERRAAEHRAATERAELAAQEAEDLARLGARERAERKVARMILAAWNALPAEERPDQMDKVVSLDEVGAALNVKQTVAGERRQAAMDLIKAGYAG</sequence>
<evidence type="ECO:0000256" key="2">
    <source>
        <dbReference type="SAM" id="MobiDB-lite"/>
    </source>
</evidence>
<feature type="compositionally biased region" description="Low complexity" evidence="2">
    <location>
        <begin position="288"/>
        <end position="328"/>
    </location>
</feature>
<keyword evidence="3" id="KW-0812">Transmembrane</keyword>
<geneLocation type="plasmid" evidence="4">
    <name>linear plasmid pSLV45</name>
</geneLocation>
<feature type="transmembrane region" description="Helical" evidence="3">
    <location>
        <begin position="51"/>
        <end position="73"/>
    </location>
</feature>
<feature type="coiled-coil region" evidence="1">
    <location>
        <begin position="229"/>
        <end position="268"/>
    </location>
</feature>
<evidence type="ECO:0000256" key="3">
    <source>
        <dbReference type="SAM" id="Phobius"/>
    </source>
</evidence>
<organism evidence="4">
    <name type="scientific">Streptomyces lavendulae</name>
    <dbReference type="NCBI Taxonomy" id="1914"/>
    <lineage>
        <taxon>Bacteria</taxon>
        <taxon>Bacillati</taxon>
        <taxon>Actinomycetota</taxon>
        <taxon>Actinomycetes</taxon>
        <taxon>Kitasatosporales</taxon>
        <taxon>Streptomycetaceae</taxon>
        <taxon>Streptomyces</taxon>
    </lineage>
</organism>
<keyword evidence="3" id="KW-0472">Membrane</keyword>
<proteinExistence type="predicted"/>
<keyword evidence="1" id="KW-0175">Coiled coil</keyword>
<reference evidence="4" key="1">
    <citation type="submission" date="2003-12" db="EMBL/GenBank/DDBJ databases">
        <authorList>
            <person name="Hosted T.J.Jr."/>
            <person name="Horan A.C."/>
            <person name="Wang T."/>
        </authorList>
    </citation>
    <scope>NUCLEOTIDE SEQUENCE</scope>
    <source>
        <strain evidence="4">IMRU3455</strain>
        <plasmid evidence="4">linear plasmid pSLV45</plasmid>
    </source>
</reference>
<feature type="compositionally biased region" description="Basic and acidic residues" evidence="2">
    <location>
        <begin position="329"/>
        <end position="393"/>
    </location>
</feature>
<protein>
    <submittedName>
        <fullName evidence="4">SLV.26</fullName>
    </submittedName>
</protein>
<keyword evidence="3" id="KW-1133">Transmembrane helix</keyword>
<dbReference type="InterPro" id="IPR021235">
    <property type="entry name" value="DUF2637"/>
</dbReference>